<dbReference type="PANTHER" id="PTHR42820">
    <property type="entry name" value="SHORT-CHAIN DEHYDROGENASE REDUCTASE"/>
    <property type="match status" value="1"/>
</dbReference>
<evidence type="ECO:0000313" key="1">
    <source>
        <dbReference type="EMBL" id="RJG03333.1"/>
    </source>
</evidence>
<dbReference type="PANTHER" id="PTHR42820:SF1">
    <property type="entry name" value="SHORT-CHAIN DEHYDROGENASE_REDUCTASE FAMILY PROTEIN"/>
    <property type="match status" value="1"/>
</dbReference>
<dbReference type="EMBL" id="QYUQ01000002">
    <property type="protein sequence ID" value="RJG03333.1"/>
    <property type="molecule type" value="Genomic_DNA"/>
</dbReference>
<proteinExistence type="predicted"/>
<dbReference type="AlphaFoldDB" id="A0A3A3G4B6"/>
<dbReference type="RefSeq" id="WP_119786828.1">
    <property type="nucleotide sequence ID" value="NZ_QYUQ01000002.1"/>
</dbReference>
<dbReference type="Pfam" id="PF00106">
    <property type="entry name" value="adh_short"/>
    <property type="match status" value="1"/>
</dbReference>
<dbReference type="InterPro" id="IPR002347">
    <property type="entry name" value="SDR_fam"/>
</dbReference>
<keyword evidence="2" id="KW-1185">Reference proteome</keyword>
<evidence type="ECO:0000313" key="2">
    <source>
        <dbReference type="Proteomes" id="UP000266327"/>
    </source>
</evidence>
<dbReference type="Gene3D" id="3.40.50.720">
    <property type="entry name" value="NAD(P)-binding Rossmann-like Domain"/>
    <property type="match status" value="2"/>
</dbReference>
<dbReference type="InterPro" id="IPR036291">
    <property type="entry name" value="NAD(P)-bd_dom_sf"/>
</dbReference>
<dbReference type="PROSITE" id="PS51257">
    <property type="entry name" value="PROKAR_LIPOPROTEIN"/>
    <property type="match status" value="1"/>
</dbReference>
<dbReference type="OrthoDB" id="210852at2"/>
<accession>A0A3A3G4B6</accession>
<reference evidence="2" key="1">
    <citation type="submission" date="2018-09" db="EMBL/GenBank/DDBJ databases">
        <authorList>
            <person name="Zhu H."/>
        </authorList>
    </citation>
    <scope>NUCLEOTIDE SEQUENCE [LARGE SCALE GENOMIC DNA]</scope>
    <source>
        <strain evidence="2">K1S02-23</strain>
    </source>
</reference>
<sequence>MTGRLQGKVAIVTGGASGIGAACCRRFSEEGAQVVLTEIQENLGQRVAAEVGGWFVRQDVTQEMTNCVVFLASDESRFVTGSELLADGGWLAEGGIRNLPKTGGGQAA</sequence>
<gene>
    <name evidence="1" type="ORF">D3878_18490</name>
</gene>
<dbReference type="SUPFAM" id="SSF51735">
    <property type="entry name" value="NAD(P)-binding Rossmann-fold domains"/>
    <property type="match status" value="2"/>
</dbReference>
<dbReference type="Proteomes" id="UP000266327">
    <property type="component" value="Unassembled WGS sequence"/>
</dbReference>
<name>A0A3A3G4B6_9BURK</name>
<comment type="caution">
    <text evidence="1">The sequence shown here is derived from an EMBL/GenBank/DDBJ whole genome shotgun (WGS) entry which is preliminary data.</text>
</comment>
<organism evidence="1 2">
    <name type="scientific">Noviherbaspirillum sedimenti</name>
    <dbReference type="NCBI Taxonomy" id="2320865"/>
    <lineage>
        <taxon>Bacteria</taxon>
        <taxon>Pseudomonadati</taxon>
        <taxon>Pseudomonadota</taxon>
        <taxon>Betaproteobacteria</taxon>
        <taxon>Burkholderiales</taxon>
        <taxon>Oxalobacteraceae</taxon>
        <taxon>Noviherbaspirillum</taxon>
    </lineage>
</organism>
<protein>
    <submittedName>
        <fullName evidence="1">SDR family oxidoreductase</fullName>
    </submittedName>
</protein>